<reference evidence="3 4" key="1">
    <citation type="submission" date="2020-07" db="EMBL/GenBank/DDBJ databases">
        <title>Characterization and genome sequencing of isolate MD1, a novel member within the family Lachnospiraceae.</title>
        <authorList>
            <person name="Rettenmaier R."/>
            <person name="Di Bello L."/>
            <person name="Zinser C."/>
            <person name="Scheitz K."/>
            <person name="Liebl W."/>
            <person name="Zverlov V."/>
        </authorList>
    </citation>
    <scope>NUCLEOTIDE SEQUENCE [LARGE SCALE GENOMIC DNA]</scope>
    <source>
        <strain evidence="3 4">MD1</strain>
    </source>
</reference>
<dbReference type="SUPFAM" id="SSF52096">
    <property type="entry name" value="ClpP/crotonase"/>
    <property type="match status" value="1"/>
</dbReference>
<evidence type="ECO:0000313" key="3">
    <source>
        <dbReference type="EMBL" id="MBB2182931.1"/>
    </source>
</evidence>
<dbReference type="PANTHER" id="PTHR32060:SF30">
    <property type="entry name" value="CARBOXY-TERMINAL PROCESSING PROTEASE CTPA"/>
    <property type="match status" value="1"/>
</dbReference>
<dbReference type="Proteomes" id="UP000574276">
    <property type="component" value="Unassembled WGS sequence"/>
</dbReference>
<accession>A0A839K2L7</accession>
<dbReference type="GO" id="GO:0007165">
    <property type="term" value="P:signal transduction"/>
    <property type="evidence" value="ECO:0007669"/>
    <property type="project" value="TreeGrafter"/>
</dbReference>
<evidence type="ECO:0000313" key="4">
    <source>
        <dbReference type="Proteomes" id="UP000574276"/>
    </source>
</evidence>
<dbReference type="InterPro" id="IPR005151">
    <property type="entry name" value="Tail-specific_protease"/>
</dbReference>
<gene>
    <name evidence="3" type="ORF">H0486_08580</name>
</gene>
<evidence type="ECO:0000259" key="2">
    <source>
        <dbReference type="SMART" id="SM00245"/>
    </source>
</evidence>
<dbReference type="Pfam" id="PF03572">
    <property type="entry name" value="Peptidase_S41"/>
    <property type="match status" value="1"/>
</dbReference>
<dbReference type="PANTHER" id="PTHR32060">
    <property type="entry name" value="TAIL-SPECIFIC PROTEASE"/>
    <property type="match status" value="1"/>
</dbReference>
<dbReference type="EMBL" id="JACEGA010000001">
    <property type="protein sequence ID" value="MBB2182931.1"/>
    <property type="molecule type" value="Genomic_DNA"/>
</dbReference>
<feature type="transmembrane region" description="Helical" evidence="1">
    <location>
        <begin position="16"/>
        <end position="35"/>
    </location>
</feature>
<dbReference type="RefSeq" id="WP_228352619.1">
    <property type="nucleotide sequence ID" value="NZ_JACEGA010000001.1"/>
</dbReference>
<organism evidence="3 4">
    <name type="scientific">Variimorphobacter saccharofermentans</name>
    <dbReference type="NCBI Taxonomy" id="2755051"/>
    <lineage>
        <taxon>Bacteria</taxon>
        <taxon>Bacillati</taxon>
        <taxon>Bacillota</taxon>
        <taxon>Clostridia</taxon>
        <taxon>Lachnospirales</taxon>
        <taxon>Lachnospiraceae</taxon>
        <taxon>Variimorphobacter</taxon>
    </lineage>
</organism>
<keyword evidence="1" id="KW-0812">Transmembrane</keyword>
<dbReference type="Gene3D" id="3.90.226.10">
    <property type="entry name" value="2-enoyl-CoA Hydratase, Chain A, domain 1"/>
    <property type="match status" value="1"/>
</dbReference>
<dbReference type="AlphaFoldDB" id="A0A839K2L7"/>
<sequence>MDCKVKQKKRTLKKRIIFFILILFMVVLLFAAYIAKTHIGISLKHPYDKHLKNYSTDLSQEEMYRQDLEFIYQEIKNNYVNLEYKEKVLDINWDQQYEYYKSQIDQNTSRKDFYRICNEFISDLKDGHTWFSEYNMTPEERVWTPYSDGIVSAFDIRMIDGTPIIVANKLNPELNGYEVVSINHISLMDILETMIGCVYRRGNDESAKAFLLRSNDFYEYFELYSENYPEQFLIELKDSDGVSKTITLDSNVTFQNEAYSNNNINFGLQTNELPVSYIEDNIGYIRIDTFDNRPKSILDTFNEAIENFKKTGVDGVVLDLRNNGGGNESFRDILGYLTKKTINIERFHYRRSERYKDIFYLRFIWDLISSSPLSAEVDEGYSKWRSWRIKPAKEQYLTSVPVVVICNESIFSSTNSFVLACLENNLATVVGNTVPLSGFGLSTQVLLPSGNYVISYCFFESQTHDGKPLENIEMKPDITISQTYEDFRIGIDTQLEAAFQVIREKRE</sequence>
<dbReference type="InterPro" id="IPR029045">
    <property type="entry name" value="ClpP/crotonase-like_dom_sf"/>
</dbReference>
<keyword evidence="1" id="KW-1133">Transmembrane helix</keyword>
<dbReference type="GO" id="GO:0006508">
    <property type="term" value="P:proteolysis"/>
    <property type="evidence" value="ECO:0007669"/>
    <property type="project" value="InterPro"/>
</dbReference>
<proteinExistence type="predicted"/>
<comment type="caution">
    <text evidence="3">The sequence shown here is derived from an EMBL/GenBank/DDBJ whole genome shotgun (WGS) entry which is preliminary data.</text>
</comment>
<name>A0A839K2L7_9FIRM</name>
<feature type="domain" description="Tail specific protease" evidence="2">
    <location>
        <begin position="229"/>
        <end position="481"/>
    </location>
</feature>
<keyword evidence="1" id="KW-0472">Membrane</keyword>
<dbReference type="GO" id="GO:0030288">
    <property type="term" value="C:outer membrane-bounded periplasmic space"/>
    <property type="evidence" value="ECO:0007669"/>
    <property type="project" value="TreeGrafter"/>
</dbReference>
<protein>
    <recommendedName>
        <fullName evidence="2">Tail specific protease domain-containing protein</fullName>
    </recommendedName>
</protein>
<keyword evidence="4" id="KW-1185">Reference proteome</keyword>
<dbReference type="GO" id="GO:0008236">
    <property type="term" value="F:serine-type peptidase activity"/>
    <property type="evidence" value="ECO:0007669"/>
    <property type="project" value="InterPro"/>
</dbReference>
<dbReference type="Gene3D" id="3.30.750.44">
    <property type="match status" value="1"/>
</dbReference>
<dbReference type="GO" id="GO:0004175">
    <property type="term" value="F:endopeptidase activity"/>
    <property type="evidence" value="ECO:0007669"/>
    <property type="project" value="TreeGrafter"/>
</dbReference>
<evidence type="ECO:0000256" key="1">
    <source>
        <dbReference type="SAM" id="Phobius"/>
    </source>
</evidence>
<dbReference type="SMART" id="SM00245">
    <property type="entry name" value="TSPc"/>
    <property type="match status" value="1"/>
</dbReference>